<dbReference type="GO" id="GO:0048046">
    <property type="term" value="C:apoplast"/>
    <property type="evidence" value="ECO:0007669"/>
    <property type="project" value="UniProtKB-SubCell"/>
</dbReference>
<keyword evidence="2" id="KW-0052">Apoplast</keyword>
<dbReference type="AlphaFoldDB" id="A0A4Y7JWU8"/>
<evidence type="ECO:0000256" key="2">
    <source>
        <dbReference type="ARBA" id="ARBA00022523"/>
    </source>
</evidence>
<dbReference type="Proteomes" id="UP000316621">
    <property type="component" value="Chromosome 6"/>
</dbReference>
<keyword evidence="3" id="KW-0964">Secreted</keyword>
<name>A0A4Y7JWU8_PAPSO</name>
<evidence type="ECO:0000256" key="3">
    <source>
        <dbReference type="ARBA" id="ARBA00022525"/>
    </source>
</evidence>
<evidence type="ECO:0000256" key="4">
    <source>
        <dbReference type="ARBA" id="ARBA00022729"/>
    </source>
</evidence>
<evidence type="ECO:0000313" key="8">
    <source>
        <dbReference type="Proteomes" id="UP000316621"/>
    </source>
</evidence>
<feature type="chain" id="PRO_5021456439" evidence="6">
    <location>
        <begin position="22"/>
        <end position="318"/>
    </location>
</feature>
<dbReference type="OrthoDB" id="2017091at2759"/>
<keyword evidence="8" id="KW-1185">Reference proteome</keyword>
<dbReference type="OMA" id="CGSHGSD"/>
<dbReference type="PROSITE" id="PS51257">
    <property type="entry name" value="PROKAR_LIPOPROTEIN"/>
    <property type="match status" value="1"/>
</dbReference>
<protein>
    <submittedName>
        <fullName evidence="7">Uncharacterized protein</fullName>
    </submittedName>
</protein>
<evidence type="ECO:0000256" key="6">
    <source>
        <dbReference type="SAM" id="SignalP"/>
    </source>
</evidence>
<dbReference type="Pfam" id="PF04674">
    <property type="entry name" value="Phi_1"/>
    <property type="match status" value="1"/>
</dbReference>
<evidence type="ECO:0000256" key="1">
    <source>
        <dbReference type="ARBA" id="ARBA00004271"/>
    </source>
</evidence>
<feature type="signal peptide" evidence="6">
    <location>
        <begin position="1"/>
        <end position="21"/>
    </location>
</feature>
<proteinExistence type="inferred from homology"/>
<evidence type="ECO:0000313" key="7">
    <source>
        <dbReference type="EMBL" id="RZC64451.1"/>
    </source>
</evidence>
<keyword evidence="4 6" id="KW-0732">Signal</keyword>
<reference evidence="7 8" key="1">
    <citation type="journal article" date="2018" name="Science">
        <title>The opium poppy genome and morphinan production.</title>
        <authorList>
            <person name="Guo L."/>
            <person name="Winzer T."/>
            <person name="Yang X."/>
            <person name="Li Y."/>
            <person name="Ning Z."/>
            <person name="He Z."/>
            <person name="Teodor R."/>
            <person name="Lu Y."/>
            <person name="Bowser T.A."/>
            <person name="Graham I.A."/>
            <person name="Ye K."/>
        </authorList>
    </citation>
    <scope>NUCLEOTIDE SEQUENCE [LARGE SCALE GENOMIC DNA]</scope>
    <source>
        <strain evidence="8">cv. HN1</strain>
        <tissue evidence="7">Leaves</tissue>
    </source>
</reference>
<gene>
    <name evidence="7" type="ORF">C5167_008144</name>
</gene>
<dbReference type="InterPro" id="IPR006766">
    <property type="entry name" value="EXORDIUM-like"/>
</dbReference>
<comment type="subcellular location">
    <subcellularLocation>
        <location evidence="1">Secreted</location>
        <location evidence="1">Extracellular space</location>
        <location evidence="1">Apoplast</location>
    </subcellularLocation>
</comment>
<dbReference type="Gramene" id="RZC64451">
    <property type="protein sequence ID" value="RZC64451"/>
    <property type="gene ID" value="C5167_008144"/>
</dbReference>
<sequence>MGSRVILNLVLCFLVVLSCSCNSCYGSARKLTALYKPPPMVLKYHNGKLLEGNLPVSILWYGKFTSTQKSIVSDFFLSLNPTSRNHLQHSSKTTTNPYVSHWWETVQTYMKNAQKKQTHIILSKQTTDEKYSLGKSLTRSQISELSQRVNSKPGTITLVLTDKDVTVEGFCMSSCGFHGSNKMKNSAFIWVGNSVTQCAGQCAWPFHQPIYRPQDKPLVAPNGDVGVDGMIMNIASLLSGTVTNPFGNGYFQGTANAPLEVSSACPGVYGKGAYPGYAGNLLRDTDTGGSYNAHGVNGRKYLLPALFNPTTSECSTLV</sequence>
<organism evidence="7 8">
    <name type="scientific">Papaver somniferum</name>
    <name type="common">Opium poppy</name>
    <dbReference type="NCBI Taxonomy" id="3469"/>
    <lineage>
        <taxon>Eukaryota</taxon>
        <taxon>Viridiplantae</taxon>
        <taxon>Streptophyta</taxon>
        <taxon>Embryophyta</taxon>
        <taxon>Tracheophyta</taxon>
        <taxon>Spermatophyta</taxon>
        <taxon>Magnoliopsida</taxon>
        <taxon>Ranunculales</taxon>
        <taxon>Papaveraceae</taxon>
        <taxon>Papaveroideae</taxon>
        <taxon>Papaver</taxon>
    </lineage>
</organism>
<dbReference type="PANTHER" id="PTHR31279">
    <property type="entry name" value="PROTEIN EXORDIUM-LIKE 5"/>
    <property type="match status" value="1"/>
</dbReference>
<comment type="similarity">
    <text evidence="5">Belongs to the EXORDIUM family.</text>
</comment>
<dbReference type="PANTHER" id="PTHR31279:SF73">
    <property type="entry name" value="OS10G0376400 PROTEIN"/>
    <property type="match status" value="1"/>
</dbReference>
<evidence type="ECO:0000256" key="5">
    <source>
        <dbReference type="ARBA" id="ARBA00023591"/>
    </source>
</evidence>
<accession>A0A4Y7JWU8</accession>
<dbReference type="EMBL" id="CM010720">
    <property type="protein sequence ID" value="RZC64451.1"/>
    <property type="molecule type" value="Genomic_DNA"/>
</dbReference>